<evidence type="ECO:0000259" key="1">
    <source>
        <dbReference type="Pfam" id="PF12724"/>
    </source>
</evidence>
<reference evidence="2 3" key="1">
    <citation type="submission" date="2019-07" db="EMBL/GenBank/DDBJ databases">
        <title>Whole genome shotgun sequence of Cellulomonas soli NBRC 109434.</title>
        <authorList>
            <person name="Hosoyama A."/>
            <person name="Uohara A."/>
            <person name="Ohji S."/>
            <person name="Ichikawa N."/>
        </authorList>
    </citation>
    <scope>NUCLEOTIDE SEQUENCE [LARGE SCALE GENOMIC DNA]</scope>
    <source>
        <strain evidence="2 3">NBRC 109434</strain>
    </source>
</reference>
<dbReference type="AlphaFoldDB" id="A0A512P9N1"/>
<dbReference type="SUPFAM" id="SSF52218">
    <property type="entry name" value="Flavoproteins"/>
    <property type="match status" value="1"/>
</dbReference>
<dbReference type="OrthoDB" id="129384at2"/>
<dbReference type="GO" id="GO:0006783">
    <property type="term" value="P:heme biosynthetic process"/>
    <property type="evidence" value="ECO:0007669"/>
    <property type="project" value="TreeGrafter"/>
</dbReference>
<keyword evidence="3" id="KW-1185">Reference proteome</keyword>
<organism evidence="2 3">
    <name type="scientific">Cellulomonas soli</name>
    <dbReference type="NCBI Taxonomy" id="931535"/>
    <lineage>
        <taxon>Bacteria</taxon>
        <taxon>Bacillati</taxon>
        <taxon>Actinomycetota</taxon>
        <taxon>Actinomycetes</taxon>
        <taxon>Micrococcales</taxon>
        <taxon>Cellulomonadaceae</taxon>
        <taxon>Cellulomonas</taxon>
    </lineage>
</organism>
<dbReference type="EMBL" id="BKAL01000002">
    <property type="protein sequence ID" value="GEP67905.1"/>
    <property type="molecule type" value="Genomic_DNA"/>
</dbReference>
<dbReference type="InterPro" id="IPR026816">
    <property type="entry name" value="Flavodoxin_dom"/>
</dbReference>
<dbReference type="Pfam" id="PF12724">
    <property type="entry name" value="Flavodoxin_5"/>
    <property type="match status" value="1"/>
</dbReference>
<dbReference type="RefSeq" id="WP_146951686.1">
    <property type="nucleotide sequence ID" value="NZ_BAABBJ010000015.1"/>
</dbReference>
<protein>
    <recommendedName>
        <fullName evidence="1">Flavodoxin domain-containing protein</fullName>
    </recommendedName>
</protein>
<feature type="domain" description="Flavodoxin" evidence="1">
    <location>
        <begin position="4"/>
        <end position="145"/>
    </location>
</feature>
<dbReference type="GO" id="GO:0070819">
    <property type="term" value="F:menaquinone-dependent protoporphyrinogen oxidase activity"/>
    <property type="evidence" value="ECO:0007669"/>
    <property type="project" value="TreeGrafter"/>
</dbReference>
<evidence type="ECO:0000313" key="2">
    <source>
        <dbReference type="EMBL" id="GEP67905.1"/>
    </source>
</evidence>
<comment type="caution">
    <text evidence="2">The sequence shown here is derived from an EMBL/GenBank/DDBJ whole genome shotgun (WGS) entry which is preliminary data.</text>
</comment>
<proteinExistence type="predicted"/>
<dbReference type="Gene3D" id="3.40.50.360">
    <property type="match status" value="1"/>
</dbReference>
<dbReference type="PANTHER" id="PTHR38030">
    <property type="entry name" value="PROTOPORPHYRINOGEN IX DEHYDROGENASE [MENAQUINONE]"/>
    <property type="match status" value="1"/>
</dbReference>
<accession>A0A512P9N1</accession>
<dbReference type="Proteomes" id="UP000321798">
    <property type="component" value="Unassembled WGS sequence"/>
</dbReference>
<gene>
    <name evidence="2" type="ORF">CSO01_06200</name>
</gene>
<dbReference type="InterPro" id="IPR029039">
    <property type="entry name" value="Flavoprotein-like_sf"/>
</dbReference>
<sequence length="171" mass="18596">MRVLVTVASRHGATQEIGAEIAQVLRDAGHVVDETAPDDVDAVREYDAIVLGSAVYVGRLAASLRDLVDRQAGQIRQRPSWLFWSGPIGDPPVPATVPDDVTTVASRTGSADPRAFAGRLDRTDLNLSERALVALTRAEPGDYRDLDDVRAWAATIVRELAAVRPHQQPRR</sequence>
<dbReference type="PANTHER" id="PTHR38030:SF2">
    <property type="entry name" value="PROTOPORPHYRINOGEN IX DEHYDROGENASE [QUINONE]"/>
    <property type="match status" value="1"/>
</dbReference>
<evidence type="ECO:0000313" key="3">
    <source>
        <dbReference type="Proteomes" id="UP000321798"/>
    </source>
</evidence>
<dbReference type="InterPro" id="IPR052200">
    <property type="entry name" value="Protoporphyrinogen_IX_DH"/>
</dbReference>
<dbReference type="GO" id="GO:0010181">
    <property type="term" value="F:FMN binding"/>
    <property type="evidence" value="ECO:0007669"/>
    <property type="project" value="TreeGrafter"/>
</dbReference>
<name>A0A512P9N1_9CELL</name>